<sequence>MHSSIGYVTPHQMRYGHASAIFEQRNATLQRARELNPERWGARPARTWEINREVVLNPAEK</sequence>
<comment type="caution">
    <text evidence="1">The sequence shown here is derived from an EMBL/GenBank/DDBJ whole genome shotgun (WGS) entry which is preliminary data.</text>
</comment>
<name>A0A432AUM5_CHLPH</name>
<protein>
    <recommendedName>
        <fullName evidence="3">Transposase</fullName>
    </recommendedName>
</protein>
<reference evidence="1 2" key="1">
    <citation type="submission" date="2018-12" db="EMBL/GenBank/DDBJ databases">
        <authorList>
            <person name="Lunina O.N."/>
            <person name="Grouzdev D.S."/>
            <person name="Gorlenko V.M."/>
            <person name="Savvichev A.S."/>
        </authorList>
    </citation>
    <scope>NUCLEOTIDE SEQUENCE [LARGE SCALE GENOMIC DNA]</scope>
    <source>
        <strain evidence="1 2">BrKhr-17</strain>
    </source>
</reference>
<evidence type="ECO:0008006" key="3">
    <source>
        <dbReference type="Google" id="ProtNLM"/>
    </source>
</evidence>
<accession>A0A432AUM5</accession>
<organism evidence="1 2">
    <name type="scientific">Chlorobium phaeovibrioides</name>
    <dbReference type="NCBI Taxonomy" id="1094"/>
    <lineage>
        <taxon>Bacteria</taxon>
        <taxon>Pseudomonadati</taxon>
        <taxon>Chlorobiota</taxon>
        <taxon>Chlorobiia</taxon>
        <taxon>Chlorobiales</taxon>
        <taxon>Chlorobiaceae</taxon>
        <taxon>Chlorobium/Pelodictyon group</taxon>
        <taxon>Chlorobium</taxon>
    </lineage>
</organism>
<gene>
    <name evidence="1" type="ORF">EKD02_05675</name>
</gene>
<dbReference type="EMBL" id="RXYK01000006">
    <property type="protein sequence ID" value="RTY38185.1"/>
    <property type="molecule type" value="Genomic_DNA"/>
</dbReference>
<dbReference type="Proteomes" id="UP000279908">
    <property type="component" value="Unassembled WGS sequence"/>
</dbReference>
<evidence type="ECO:0000313" key="1">
    <source>
        <dbReference type="EMBL" id="RTY38185.1"/>
    </source>
</evidence>
<dbReference type="AlphaFoldDB" id="A0A432AUM5"/>
<proteinExistence type="predicted"/>
<evidence type="ECO:0000313" key="2">
    <source>
        <dbReference type="Proteomes" id="UP000279908"/>
    </source>
</evidence>